<keyword evidence="2" id="KW-1185">Reference proteome</keyword>
<feature type="non-terminal residue" evidence="1">
    <location>
        <position position="1"/>
    </location>
</feature>
<reference evidence="1 2" key="1">
    <citation type="submission" date="2024-03" db="EMBL/GenBank/DDBJ databases">
        <authorList>
            <person name="Gkanogiannis A."/>
            <person name="Becerra Lopez-Lavalle L."/>
        </authorList>
    </citation>
    <scope>NUCLEOTIDE SEQUENCE [LARGE SCALE GENOMIC DNA]</scope>
</reference>
<dbReference type="EMBL" id="OZ021740">
    <property type="protein sequence ID" value="CAK9323551.1"/>
    <property type="molecule type" value="Genomic_DNA"/>
</dbReference>
<gene>
    <name evidence="1" type="ORF">CITCOLO1_LOCUS15738</name>
</gene>
<protein>
    <submittedName>
        <fullName evidence="1">Uncharacterized protein</fullName>
    </submittedName>
</protein>
<evidence type="ECO:0000313" key="2">
    <source>
        <dbReference type="Proteomes" id="UP001642487"/>
    </source>
</evidence>
<name>A0ABP0YT70_9ROSI</name>
<dbReference type="Proteomes" id="UP001642487">
    <property type="component" value="Chromosome 6"/>
</dbReference>
<evidence type="ECO:0000313" key="1">
    <source>
        <dbReference type="EMBL" id="CAK9323551.1"/>
    </source>
</evidence>
<sequence length="172" mass="19389">MCAPALCGGARARLSVRLRAPERPHGVHLHTKFPCPHAPSVCLRLLLVRLWLSGCAPMWGAQAYFAAKVPLRPWHLQDVPPPVQLFSLAEVLTHLTPYLLPSGESLPSLTLAHVYRRLGPHAFPRSLVNLPLLTPLLTLKPSWMFTLRLKGLTIRYMNYFSLGKTIHNYYKN</sequence>
<accession>A0ABP0YT70</accession>
<feature type="non-terminal residue" evidence="1">
    <location>
        <position position="172"/>
    </location>
</feature>
<organism evidence="1 2">
    <name type="scientific">Citrullus colocynthis</name>
    <name type="common">colocynth</name>
    <dbReference type="NCBI Taxonomy" id="252529"/>
    <lineage>
        <taxon>Eukaryota</taxon>
        <taxon>Viridiplantae</taxon>
        <taxon>Streptophyta</taxon>
        <taxon>Embryophyta</taxon>
        <taxon>Tracheophyta</taxon>
        <taxon>Spermatophyta</taxon>
        <taxon>Magnoliopsida</taxon>
        <taxon>eudicotyledons</taxon>
        <taxon>Gunneridae</taxon>
        <taxon>Pentapetalae</taxon>
        <taxon>rosids</taxon>
        <taxon>fabids</taxon>
        <taxon>Cucurbitales</taxon>
        <taxon>Cucurbitaceae</taxon>
        <taxon>Benincaseae</taxon>
        <taxon>Citrullus</taxon>
    </lineage>
</organism>
<proteinExistence type="predicted"/>